<feature type="transmembrane region" description="Helical" evidence="5">
    <location>
        <begin position="293"/>
        <end position="309"/>
    </location>
</feature>
<feature type="non-terminal residue" evidence="6">
    <location>
        <position position="1"/>
    </location>
</feature>
<keyword evidence="2 5" id="KW-0812">Transmembrane</keyword>
<dbReference type="Proteomes" id="UP000824890">
    <property type="component" value="Unassembled WGS sequence"/>
</dbReference>
<dbReference type="InterPro" id="IPR036259">
    <property type="entry name" value="MFS_trans_sf"/>
</dbReference>
<evidence type="ECO:0000256" key="2">
    <source>
        <dbReference type="ARBA" id="ARBA00022692"/>
    </source>
</evidence>
<feature type="transmembrane region" description="Helical" evidence="5">
    <location>
        <begin position="234"/>
        <end position="255"/>
    </location>
</feature>
<feature type="transmembrane region" description="Helical" evidence="5">
    <location>
        <begin position="538"/>
        <end position="558"/>
    </location>
</feature>
<evidence type="ECO:0000313" key="6">
    <source>
        <dbReference type="EMBL" id="KAH0877646.1"/>
    </source>
</evidence>
<feature type="transmembrane region" description="Helical" evidence="5">
    <location>
        <begin position="156"/>
        <end position="176"/>
    </location>
</feature>
<keyword evidence="3 5" id="KW-1133">Transmembrane helix</keyword>
<feature type="transmembrane region" description="Helical" evidence="5">
    <location>
        <begin position="369"/>
        <end position="389"/>
    </location>
</feature>
<dbReference type="SUPFAM" id="SSF103473">
    <property type="entry name" value="MFS general substrate transporter"/>
    <property type="match status" value="2"/>
</dbReference>
<feature type="transmembrane region" description="Helical" evidence="5">
    <location>
        <begin position="120"/>
        <end position="144"/>
    </location>
</feature>
<evidence type="ECO:0000256" key="3">
    <source>
        <dbReference type="ARBA" id="ARBA00022989"/>
    </source>
</evidence>
<dbReference type="EMBL" id="JAGKQM010000015">
    <property type="protein sequence ID" value="KAH0877646.1"/>
    <property type="molecule type" value="Genomic_DNA"/>
</dbReference>
<protein>
    <recommendedName>
        <fullName evidence="8">Major facilitator superfamily (MFS) profile domain-containing protein</fullName>
    </recommendedName>
</protein>
<feature type="transmembrane region" description="Helical" evidence="5">
    <location>
        <begin position="564"/>
        <end position="583"/>
    </location>
</feature>
<reference evidence="6 7" key="1">
    <citation type="submission" date="2021-05" db="EMBL/GenBank/DDBJ databases">
        <title>Genome Assembly of Synthetic Allotetraploid Brassica napus Reveals Homoeologous Exchanges between Subgenomes.</title>
        <authorList>
            <person name="Davis J.T."/>
        </authorList>
    </citation>
    <scope>NUCLEOTIDE SEQUENCE [LARGE SCALE GENOMIC DNA]</scope>
    <source>
        <strain evidence="7">cv. Da-Ae</strain>
        <tissue evidence="6">Seedling</tissue>
    </source>
</reference>
<dbReference type="Gene3D" id="1.20.1250.20">
    <property type="entry name" value="MFS general substrate transporter like domains"/>
    <property type="match status" value="3"/>
</dbReference>
<evidence type="ECO:0000256" key="5">
    <source>
        <dbReference type="SAM" id="Phobius"/>
    </source>
</evidence>
<feature type="transmembrane region" description="Helical" evidence="5">
    <location>
        <begin position="502"/>
        <end position="526"/>
    </location>
</feature>
<accession>A0ABQ7ZBP0</accession>
<proteinExistence type="predicted"/>
<feature type="transmembrane region" description="Helical" evidence="5">
    <location>
        <begin position="182"/>
        <end position="201"/>
    </location>
</feature>
<comment type="subcellular location">
    <subcellularLocation>
        <location evidence="1">Membrane</location>
        <topology evidence="1">Multi-pass membrane protein</topology>
    </subcellularLocation>
</comment>
<dbReference type="Pfam" id="PF00083">
    <property type="entry name" value="Sugar_tr"/>
    <property type="match status" value="1"/>
</dbReference>
<evidence type="ECO:0000256" key="4">
    <source>
        <dbReference type="ARBA" id="ARBA00023136"/>
    </source>
</evidence>
<keyword evidence="7" id="KW-1185">Reference proteome</keyword>
<feature type="transmembrane region" description="Helical" evidence="5">
    <location>
        <begin position="94"/>
        <end position="114"/>
    </location>
</feature>
<sequence>GLCHCLESRTLLNTLHGGFCIYTQPFPQYSTVSSSTYSHSNHLGDFTCKETTKKLLMFSKACHPRTNPTWSLYYPWYKKPLRNYLERFNRRSSVLVNTLLGGASGVLCFILSLLGKTSIAFAFELGTFFCARIGFNLMAVYMVEMFPTCVRSSATMMFRQALVVGGACCPLIASIGRDLPSVSFAIFGVAMSGFGLFVLILPETKEPLLLSHIGADDSDVDHKTRPEALTFDNIVILVGVALFFDAQQIFITVYTDAYPTSAWEWDGGSKDKTVISDFGLECSSSLLRGMPTSAFYIGGIVGGFVLALIPDDSLGRKKLTWSYALVLISERVSTRWRPSATMIPFTFFVLGFMSLSGIAFLAQHSSWRFLYLYTAVPAIFYCIFLYIFALESPRWLHMQGNDEEAINVLKSMSSKNKPYLESLVSQLPPEQETSEELPRDIDVNIYLSETLNAVVELPTFIITPIILERFNRRSSVLVNTLLGGASGVLCFVLSLLGKTGIAFAFELATFFCARIGFNLMAVYMVEMFPTYVRSSATMMFRQALVVGGACCPLIASIGRDLPSVSFAIFGVAMSGFGLFVLVLPETKGSSLCDTMEEQEKRDQTINTSHC</sequence>
<name>A0ABQ7ZBP0_BRANA</name>
<organism evidence="6 7">
    <name type="scientific">Brassica napus</name>
    <name type="common">Rape</name>
    <dbReference type="NCBI Taxonomy" id="3708"/>
    <lineage>
        <taxon>Eukaryota</taxon>
        <taxon>Viridiplantae</taxon>
        <taxon>Streptophyta</taxon>
        <taxon>Embryophyta</taxon>
        <taxon>Tracheophyta</taxon>
        <taxon>Spermatophyta</taxon>
        <taxon>Magnoliopsida</taxon>
        <taxon>eudicotyledons</taxon>
        <taxon>Gunneridae</taxon>
        <taxon>Pentapetalae</taxon>
        <taxon>rosids</taxon>
        <taxon>malvids</taxon>
        <taxon>Brassicales</taxon>
        <taxon>Brassicaceae</taxon>
        <taxon>Brassiceae</taxon>
        <taxon>Brassica</taxon>
    </lineage>
</organism>
<feature type="transmembrane region" description="Helical" evidence="5">
    <location>
        <begin position="476"/>
        <end position="496"/>
    </location>
</feature>
<keyword evidence="4 5" id="KW-0472">Membrane</keyword>
<evidence type="ECO:0008006" key="8">
    <source>
        <dbReference type="Google" id="ProtNLM"/>
    </source>
</evidence>
<feature type="transmembrane region" description="Helical" evidence="5">
    <location>
        <begin position="341"/>
        <end position="363"/>
    </location>
</feature>
<evidence type="ECO:0000313" key="7">
    <source>
        <dbReference type="Proteomes" id="UP000824890"/>
    </source>
</evidence>
<evidence type="ECO:0000256" key="1">
    <source>
        <dbReference type="ARBA" id="ARBA00004141"/>
    </source>
</evidence>
<comment type="caution">
    <text evidence="6">The sequence shown here is derived from an EMBL/GenBank/DDBJ whole genome shotgun (WGS) entry which is preliminary data.</text>
</comment>
<dbReference type="PANTHER" id="PTHR24064">
    <property type="entry name" value="SOLUTE CARRIER FAMILY 22 MEMBER"/>
    <property type="match status" value="1"/>
</dbReference>
<dbReference type="InterPro" id="IPR005828">
    <property type="entry name" value="MFS_sugar_transport-like"/>
</dbReference>
<gene>
    <name evidence="6" type="ORF">HID58_065040</name>
</gene>